<gene>
    <name evidence="2" type="ORF">DB31_0091</name>
</gene>
<keyword evidence="3" id="KW-1185">Reference proteome</keyword>
<evidence type="ECO:0000313" key="2">
    <source>
        <dbReference type="EMBL" id="KFE71830.1"/>
    </source>
</evidence>
<proteinExistence type="predicted"/>
<dbReference type="STRING" id="394096.DB31_0091"/>
<name>A0A085WVW7_9BACT</name>
<dbReference type="AlphaFoldDB" id="A0A085WVW7"/>
<protein>
    <submittedName>
        <fullName evidence="2">Uncharacterized protein</fullName>
    </submittedName>
</protein>
<feature type="compositionally biased region" description="Basic and acidic residues" evidence="1">
    <location>
        <begin position="14"/>
        <end position="29"/>
    </location>
</feature>
<evidence type="ECO:0000256" key="1">
    <source>
        <dbReference type="SAM" id="MobiDB-lite"/>
    </source>
</evidence>
<feature type="compositionally biased region" description="Basic and acidic residues" evidence="1">
    <location>
        <begin position="37"/>
        <end position="46"/>
    </location>
</feature>
<dbReference type="Proteomes" id="UP000028725">
    <property type="component" value="Unassembled WGS sequence"/>
</dbReference>
<feature type="region of interest" description="Disordered" evidence="1">
    <location>
        <begin position="1"/>
        <end position="71"/>
    </location>
</feature>
<accession>A0A085WVW7</accession>
<evidence type="ECO:0000313" key="3">
    <source>
        <dbReference type="Proteomes" id="UP000028725"/>
    </source>
</evidence>
<reference evidence="2 3" key="1">
    <citation type="submission" date="2014-04" db="EMBL/GenBank/DDBJ databases">
        <title>Genome assembly of Hyalangium minutum DSM 14724.</title>
        <authorList>
            <person name="Sharma G."/>
            <person name="Subramanian S."/>
        </authorList>
    </citation>
    <scope>NUCLEOTIDE SEQUENCE [LARGE SCALE GENOMIC DNA]</scope>
    <source>
        <strain evidence="2 3">DSM 14724</strain>
    </source>
</reference>
<dbReference type="EMBL" id="JMCB01000001">
    <property type="protein sequence ID" value="KFE71830.1"/>
    <property type="molecule type" value="Genomic_DNA"/>
</dbReference>
<organism evidence="2 3">
    <name type="scientific">Hyalangium minutum</name>
    <dbReference type="NCBI Taxonomy" id="394096"/>
    <lineage>
        <taxon>Bacteria</taxon>
        <taxon>Pseudomonadati</taxon>
        <taxon>Myxococcota</taxon>
        <taxon>Myxococcia</taxon>
        <taxon>Myxococcales</taxon>
        <taxon>Cystobacterineae</taxon>
        <taxon>Archangiaceae</taxon>
        <taxon>Hyalangium</taxon>
    </lineage>
</organism>
<dbReference type="RefSeq" id="WP_240486450.1">
    <property type="nucleotide sequence ID" value="NZ_JMCB01000001.1"/>
</dbReference>
<comment type="caution">
    <text evidence="2">The sequence shown here is derived from an EMBL/GenBank/DDBJ whole genome shotgun (WGS) entry which is preliminary data.</text>
</comment>
<sequence>MNHMPYEDTGLSAGRDEEPKREAPTREMPGRTPHSAEGTDKERKVPAGEPGKTPGSAEGEEPDEFPNAPRY</sequence>